<comment type="similarity">
    <text evidence="1">Belongs to the protein kinase superfamily. CAMK Ser/Thr protein kinase family. SNF1 subfamily.</text>
</comment>
<dbReference type="Proteomes" id="UP000824469">
    <property type="component" value="Unassembled WGS sequence"/>
</dbReference>
<evidence type="ECO:0000313" key="10">
    <source>
        <dbReference type="Proteomes" id="UP000824469"/>
    </source>
</evidence>
<dbReference type="EMBL" id="JAHRHJ020000009">
    <property type="protein sequence ID" value="KAH9301533.1"/>
    <property type="molecule type" value="Genomic_DNA"/>
</dbReference>
<dbReference type="OMA" id="IMNISWF"/>
<evidence type="ECO:0000256" key="4">
    <source>
        <dbReference type="ARBA" id="ARBA00022741"/>
    </source>
</evidence>
<evidence type="ECO:0000256" key="2">
    <source>
        <dbReference type="ARBA" id="ARBA00022527"/>
    </source>
</evidence>
<accession>A0AA38CRZ4</accession>
<keyword evidence="6" id="KW-0067">ATP-binding</keyword>
<gene>
    <name evidence="9" type="ORF">KI387_013116</name>
</gene>
<comment type="caution">
    <text evidence="9">The sequence shown here is derived from an EMBL/GenBank/DDBJ whole genome shotgun (WGS) entry which is preliminary data.</text>
</comment>
<dbReference type="SMART" id="SM00220">
    <property type="entry name" value="S_TKc"/>
    <property type="match status" value="1"/>
</dbReference>
<protein>
    <recommendedName>
        <fullName evidence="8">Protein kinase domain-containing protein</fullName>
    </recommendedName>
</protein>
<keyword evidence="3" id="KW-0808">Transferase</keyword>
<feature type="non-terminal residue" evidence="9">
    <location>
        <position position="156"/>
    </location>
</feature>
<dbReference type="PROSITE" id="PS00108">
    <property type="entry name" value="PROTEIN_KINASE_ST"/>
    <property type="match status" value="1"/>
</dbReference>
<evidence type="ECO:0000313" key="9">
    <source>
        <dbReference type="EMBL" id="KAH9301533.1"/>
    </source>
</evidence>
<organism evidence="9 10">
    <name type="scientific">Taxus chinensis</name>
    <name type="common">Chinese yew</name>
    <name type="synonym">Taxus wallichiana var. chinensis</name>
    <dbReference type="NCBI Taxonomy" id="29808"/>
    <lineage>
        <taxon>Eukaryota</taxon>
        <taxon>Viridiplantae</taxon>
        <taxon>Streptophyta</taxon>
        <taxon>Embryophyta</taxon>
        <taxon>Tracheophyta</taxon>
        <taxon>Spermatophyta</taxon>
        <taxon>Pinopsida</taxon>
        <taxon>Pinidae</taxon>
        <taxon>Conifers II</taxon>
        <taxon>Cupressales</taxon>
        <taxon>Taxaceae</taxon>
        <taxon>Taxus</taxon>
    </lineage>
</organism>
<dbReference type="InterPro" id="IPR011009">
    <property type="entry name" value="Kinase-like_dom_sf"/>
</dbReference>
<evidence type="ECO:0000256" key="1">
    <source>
        <dbReference type="ARBA" id="ARBA00006234"/>
    </source>
</evidence>
<dbReference type="InterPro" id="IPR000719">
    <property type="entry name" value="Prot_kinase_dom"/>
</dbReference>
<dbReference type="FunFam" id="1.10.510.10:FF:000571">
    <property type="entry name" value="Maternal embryonic leucine zipper kinase"/>
    <property type="match status" value="1"/>
</dbReference>
<dbReference type="GO" id="GO:0005524">
    <property type="term" value="F:ATP binding"/>
    <property type="evidence" value="ECO:0007669"/>
    <property type="project" value="UniProtKB-KW"/>
</dbReference>
<evidence type="ECO:0000256" key="6">
    <source>
        <dbReference type="ARBA" id="ARBA00022840"/>
    </source>
</evidence>
<evidence type="ECO:0000259" key="8">
    <source>
        <dbReference type="PROSITE" id="PS50011"/>
    </source>
</evidence>
<dbReference type="PROSITE" id="PS50011">
    <property type="entry name" value="PROTEIN_KINASE_DOM"/>
    <property type="match status" value="1"/>
</dbReference>
<dbReference type="SUPFAM" id="SSF56112">
    <property type="entry name" value="Protein kinase-like (PK-like)"/>
    <property type="match status" value="1"/>
</dbReference>
<sequence>MVVHRDLKPENLLLDSKCNVKIADFGLSNVMRDGHFLKTSCGSPNYAAPEVISGKLYAGPEVDVWSCGVILYALLCGSLPFDDENIPNLFKKIKGGIYTLPSHLSSGARDLIPRMLVVDPMKRMTIPEIRQHPWFQEKLPRYLAVPPPDTVQQAKK</sequence>
<evidence type="ECO:0000256" key="5">
    <source>
        <dbReference type="ARBA" id="ARBA00022777"/>
    </source>
</evidence>
<evidence type="ECO:0000256" key="7">
    <source>
        <dbReference type="ARBA" id="ARBA00058225"/>
    </source>
</evidence>
<comment type="function">
    <text evidence="7">CIPK serine-threonine protein kinases interact with CBL proteins. Binding of a CBL protein to the regulatory NAF domain of CIPK protein lead to the activation of the kinase in a calcium-dependent manner.</text>
</comment>
<evidence type="ECO:0000256" key="3">
    <source>
        <dbReference type="ARBA" id="ARBA00022679"/>
    </source>
</evidence>
<keyword evidence="10" id="KW-1185">Reference proteome</keyword>
<dbReference type="GO" id="GO:0035556">
    <property type="term" value="P:intracellular signal transduction"/>
    <property type="evidence" value="ECO:0007669"/>
    <property type="project" value="TreeGrafter"/>
</dbReference>
<dbReference type="PANTHER" id="PTHR24346:SF82">
    <property type="entry name" value="KP78A-RELATED"/>
    <property type="match status" value="1"/>
</dbReference>
<dbReference type="GO" id="GO:0004674">
    <property type="term" value="F:protein serine/threonine kinase activity"/>
    <property type="evidence" value="ECO:0007669"/>
    <property type="project" value="UniProtKB-KW"/>
</dbReference>
<reference evidence="9 10" key="1">
    <citation type="journal article" date="2021" name="Nat. Plants">
        <title>The Taxus genome provides insights into paclitaxel biosynthesis.</title>
        <authorList>
            <person name="Xiong X."/>
            <person name="Gou J."/>
            <person name="Liao Q."/>
            <person name="Li Y."/>
            <person name="Zhou Q."/>
            <person name="Bi G."/>
            <person name="Li C."/>
            <person name="Du R."/>
            <person name="Wang X."/>
            <person name="Sun T."/>
            <person name="Guo L."/>
            <person name="Liang H."/>
            <person name="Lu P."/>
            <person name="Wu Y."/>
            <person name="Zhang Z."/>
            <person name="Ro D.K."/>
            <person name="Shang Y."/>
            <person name="Huang S."/>
            <person name="Yan J."/>
        </authorList>
    </citation>
    <scope>NUCLEOTIDE SEQUENCE [LARGE SCALE GENOMIC DNA]</scope>
    <source>
        <strain evidence="9">Ta-2019</strain>
    </source>
</reference>
<keyword evidence="2" id="KW-0723">Serine/threonine-protein kinase</keyword>
<dbReference type="GO" id="GO:0005737">
    <property type="term" value="C:cytoplasm"/>
    <property type="evidence" value="ECO:0007669"/>
    <property type="project" value="TreeGrafter"/>
</dbReference>
<proteinExistence type="inferred from homology"/>
<keyword evidence="4" id="KW-0547">Nucleotide-binding</keyword>
<feature type="domain" description="Protein kinase" evidence="8">
    <location>
        <begin position="1"/>
        <end position="135"/>
    </location>
</feature>
<dbReference type="Gene3D" id="1.10.510.10">
    <property type="entry name" value="Transferase(Phosphotransferase) domain 1"/>
    <property type="match status" value="1"/>
</dbReference>
<keyword evidence="5" id="KW-0418">Kinase</keyword>
<dbReference type="InterPro" id="IPR008271">
    <property type="entry name" value="Ser/Thr_kinase_AS"/>
</dbReference>
<dbReference type="Pfam" id="PF00069">
    <property type="entry name" value="Pkinase"/>
    <property type="match status" value="1"/>
</dbReference>
<name>A0AA38CRZ4_TAXCH</name>
<dbReference type="AlphaFoldDB" id="A0AA38CRZ4"/>
<dbReference type="PANTHER" id="PTHR24346">
    <property type="entry name" value="MAP/MICROTUBULE AFFINITY-REGULATING KINASE"/>
    <property type="match status" value="1"/>
</dbReference>